<dbReference type="OrthoDB" id="10278914at2759"/>
<dbReference type="Proteomes" id="UP000194127">
    <property type="component" value="Unassembled WGS sequence"/>
</dbReference>
<proteinExistence type="predicted"/>
<organism evidence="2 3">
    <name type="scientific">Postia placenta MAD-698-R-SB12</name>
    <dbReference type="NCBI Taxonomy" id="670580"/>
    <lineage>
        <taxon>Eukaryota</taxon>
        <taxon>Fungi</taxon>
        <taxon>Dikarya</taxon>
        <taxon>Basidiomycota</taxon>
        <taxon>Agaricomycotina</taxon>
        <taxon>Agaricomycetes</taxon>
        <taxon>Polyporales</taxon>
        <taxon>Adustoporiaceae</taxon>
        <taxon>Rhodonia</taxon>
    </lineage>
</organism>
<evidence type="ECO:0000256" key="1">
    <source>
        <dbReference type="SAM" id="MobiDB-lite"/>
    </source>
</evidence>
<evidence type="ECO:0000313" key="2">
    <source>
        <dbReference type="EMBL" id="OSX57229.1"/>
    </source>
</evidence>
<gene>
    <name evidence="2" type="ORF">POSPLADRAFT_1050264</name>
</gene>
<accession>A0A1X6MLT0</accession>
<dbReference type="AlphaFoldDB" id="A0A1X6MLT0"/>
<dbReference type="GeneID" id="36324897"/>
<reference evidence="2 3" key="1">
    <citation type="submission" date="2017-04" db="EMBL/GenBank/DDBJ databases">
        <title>Genome Sequence of the Model Brown-Rot Fungus Postia placenta SB12.</title>
        <authorList>
            <consortium name="DOE Joint Genome Institute"/>
            <person name="Gaskell J."/>
            <person name="Kersten P."/>
            <person name="Larrondo L.F."/>
            <person name="Canessa P."/>
            <person name="Martinez D."/>
            <person name="Hibbett D."/>
            <person name="Schmoll M."/>
            <person name="Kubicek C.P."/>
            <person name="Martinez A.T."/>
            <person name="Yadav J."/>
            <person name="Master E."/>
            <person name="Magnuson J.K."/>
            <person name="James T."/>
            <person name="Yaver D."/>
            <person name="Berka R."/>
            <person name="Labutti K."/>
            <person name="Lipzen A."/>
            <person name="Aerts A."/>
            <person name="Barry K."/>
            <person name="Henrissat B."/>
            <person name="Blanchette R."/>
            <person name="Grigoriev I."/>
            <person name="Cullen D."/>
        </authorList>
    </citation>
    <scope>NUCLEOTIDE SEQUENCE [LARGE SCALE GENOMIC DNA]</scope>
    <source>
        <strain evidence="2 3">MAD-698-R-SB12</strain>
    </source>
</reference>
<dbReference type="EMBL" id="KZ110609">
    <property type="protein sequence ID" value="OSX57229.1"/>
    <property type="molecule type" value="Genomic_DNA"/>
</dbReference>
<feature type="region of interest" description="Disordered" evidence="1">
    <location>
        <begin position="92"/>
        <end position="112"/>
    </location>
</feature>
<protein>
    <submittedName>
        <fullName evidence="2">Uncharacterized protein</fullName>
    </submittedName>
</protein>
<keyword evidence="3" id="KW-1185">Reference proteome</keyword>
<dbReference type="RefSeq" id="XP_024334023.1">
    <property type="nucleotide sequence ID" value="XM_024479947.1"/>
</dbReference>
<sequence length="229" mass="25220">MTRVLEKRLTYGRDLVHQATPLSLREAMDLKKNTYVGPLVSRRTYAVRPSLRLPLRVVGVSGTDVKPGSLAERGGRREDRLFAAEGGVLGGVERKEENGSASGRLEGDATGEGDLTELDVSIRRGDSRPPWLEAAKSTASVLFIPAGRGAAYLARRSTTKGDQTERRGFERRDSIRSATSVSGCLAPSSLWFEIEKLAKRVTQGVPMEAVAVEETRTQRDERDYETSWK</sequence>
<name>A0A1X6MLT0_9APHY</name>
<evidence type="ECO:0000313" key="3">
    <source>
        <dbReference type="Proteomes" id="UP000194127"/>
    </source>
</evidence>